<dbReference type="Proteomes" id="UP000017836">
    <property type="component" value="Unassembled WGS sequence"/>
</dbReference>
<feature type="region of interest" description="Disordered" evidence="1">
    <location>
        <begin position="23"/>
        <end position="71"/>
    </location>
</feature>
<evidence type="ECO:0000313" key="3">
    <source>
        <dbReference type="Proteomes" id="UP000017836"/>
    </source>
</evidence>
<dbReference type="HOGENOM" id="CLU_2416242_0_0_1"/>
<feature type="compositionally biased region" description="Basic and acidic residues" evidence="1">
    <location>
        <begin position="27"/>
        <end position="37"/>
    </location>
</feature>
<sequence>MEVGALGEVGEAGLEDVLHVAGVTGEDDAHAGEDRATKGNGAPGGTEDGGAPFVGAGKVDDHGGELAEEGPAYEVFVAVANVVEEEEKEDGH</sequence>
<accession>W1NKA6</accession>
<dbReference type="Gramene" id="ERM95901">
    <property type="protein sequence ID" value="ERM95901"/>
    <property type="gene ID" value="AMTR_s00060p00162410"/>
</dbReference>
<organism evidence="2 3">
    <name type="scientific">Amborella trichopoda</name>
    <dbReference type="NCBI Taxonomy" id="13333"/>
    <lineage>
        <taxon>Eukaryota</taxon>
        <taxon>Viridiplantae</taxon>
        <taxon>Streptophyta</taxon>
        <taxon>Embryophyta</taxon>
        <taxon>Tracheophyta</taxon>
        <taxon>Spermatophyta</taxon>
        <taxon>Magnoliopsida</taxon>
        <taxon>Amborellales</taxon>
        <taxon>Amborellaceae</taxon>
        <taxon>Amborella</taxon>
    </lineage>
</organism>
<gene>
    <name evidence="2" type="ORF">AMTR_s00060p00162410</name>
</gene>
<protein>
    <submittedName>
        <fullName evidence="2">Uncharacterized protein</fullName>
    </submittedName>
</protein>
<name>W1NKA6_AMBTC</name>
<keyword evidence="3" id="KW-1185">Reference proteome</keyword>
<dbReference type="AlphaFoldDB" id="W1NKA6"/>
<proteinExistence type="predicted"/>
<dbReference type="EMBL" id="KI397373">
    <property type="protein sequence ID" value="ERM95901.1"/>
    <property type="molecule type" value="Genomic_DNA"/>
</dbReference>
<reference evidence="3" key="1">
    <citation type="journal article" date="2013" name="Science">
        <title>The Amborella genome and the evolution of flowering plants.</title>
        <authorList>
            <consortium name="Amborella Genome Project"/>
        </authorList>
    </citation>
    <scope>NUCLEOTIDE SEQUENCE [LARGE SCALE GENOMIC DNA]</scope>
</reference>
<evidence type="ECO:0000256" key="1">
    <source>
        <dbReference type="SAM" id="MobiDB-lite"/>
    </source>
</evidence>
<evidence type="ECO:0000313" key="2">
    <source>
        <dbReference type="EMBL" id="ERM95901.1"/>
    </source>
</evidence>